<dbReference type="AlphaFoldDB" id="A0A9W9VP68"/>
<dbReference type="InterPro" id="IPR006357">
    <property type="entry name" value="HAD-SF_hydro_IIA"/>
</dbReference>
<dbReference type="GeneID" id="81372842"/>
<dbReference type="SUPFAM" id="SSF56784">
    <property type="entry name" value="HAD-like"/>
    <property type="match status" value="1"/>
</dbReference>
<dbReference type="PANTHER" id="PTHR14269">
    <property type="entry name" value="CDP-DIACYLGLYCEROL--GLYCEROL-3-PHOSPHATE 3-PHOSPHATIDYLTRANSFERASE-RELATED"/>
    <property type="match status" value="1"/>
</dbReference>
<evidence type="ECO:0000313" key="2">
    <source>
        <dbReference type="EMBL" id="KAJ5386684.1"/>
    </source>
</evidence>
<dbReference type="PANTHER" id="PTHR14269:SF4">
    <property type="entry name" value="CAT EYE SYNDROME CRITICAL REGION PROTEIN 5"/>
    <property type="match status" value="1"/>
</dbReference>
<dbReference type="Pfam" id="PF13344">
    <property type="entry name" value="Hydrolase_6"/>
    <property type="match status" value="1"/>
</dbReference>
<dbReference type="Proteomes" id="UP001147747">
    <property type="component" value="Unassembled WGS sequence"/>
</dbReference>
<comment type="caution">
    <text evidence="2">The sequence shown here is derived from an EMBL/GenBank/DDBJ whole genome shotgun (WGS) entry which is preliminary data.</text>
</comment>
<sequence length="439" mass="49007">MPTADAFESQRLRRDSSLDADRADLYGGLNVIAPPKHLIDPSRNFEFNPNNTMVTDPVSSDATSSYEGDSSQVTTPLSTPSTVTSSDFAFAFDIDGVLVRGGQPIPEAVQAMKYINGENPYGVKVPYVFLTNGGGKSEEERCADLSRQLEMEICPGQFICGHTPMREMAEQYNTVLVVGGEGEKCRGVAEGYGFKNVITPGDIIKTRNDTTPWRRLTDEENENSRKIDLENTQIEAIFVFADSRDWAGDQQIILDILMTVEGKLGTRSEVFNEGPPCFFSHNDVIWSTSHEHSRIGMGALKTSLEAVYNAITGKDLNTFAFGKPQMSTFTFATKLLQDWRQDSHGIDKPPSTVYFIGDTPESDIRGTNEFNNKSEIDWYSILVKTGVWQDKTIPRYPPRKICDNVYDAIKFAIEREQQKSINSGTTIQNIQKKREGLQN</sequence>
<keyword evidence="3" id="KW-1185">Reference proteome</keyword>
<dbReference type="EMBL" id="JAPZBU010000009">
    <property type="protein sequence ID" value="KAJ5386684.1"/>
    <property type="molecule type" value="Genomic_DNA"/>
</dbReference>
<gene>
    <name evidence="2" type="ORF">N7509_009225</name>
</gene>
<feature type="compositionally biased region" description="Low complexity" evidence="1">
    <location>
        <begin position="70"/>
        <end position="80"/>
    </location>
</feature>
<dbReference type="GO" id="GO:0005739">
    <property type="term" value="C:mitochondrion"/>
    <property type="evidence" value="ECO:0007669"/>
    <property type="project" value="TreeGrafter"/>
</dbReference>
<name>A0A9W9VP68_9EURO</name>
<reference evidence="2" key="2">
    <citation type="journal article" date="2023" name="IMA Fungus">
        <title>Comparative genomic study of the Penicillium genus elucidates a diverse pangenome and 15 lateral gene transfer events.</title>
        <authorList>
            <person name="Petersen C."/>
            <person name="Sorensen T."/>
            <person name="Nielsen M.R."/>
            <person name="Sondergaard T.E."/>
            <person name="Sorensen J.L."/>
            <person name="Fitzpatrick D.A."/>
            <person name="Frisvad J.C."/>
            <person name="Nielsen K.L."/>
        </authorList>
    </citation>
    <scope>NUCLEOTIDE SEQUENCE</scope>
    <source>
        <strain evidence="2">IBT 29677</strain>
    </source>
</reference>
<feature type="region of interest" description="Disordered" evidence="1">
    <location>
        <begin position="50"/>
        <end position="80"/>
    </location>
</feature>
<dbReference type="Pfam" id="PF13242">
    <property type="entry name" value="Hydrolase_like"/>
    <property type="match status" value="1"/>
</dbReference>
<protein>
    <recommendedName>
        <fullName evidence="4">Phosphatidyl synthase</fullName>
    </recommendedName>
</protein>
<dbReference type="InterPro" id="IPR050324">
    <property type="entry name" value="CDP-alcohol_PTase-I"/>
</dbReference>
<reference evidence="2" key="1">
    <citation type="submission" date="2022-12" db="EMBL/GenBank/DDBJ databases">
        <authorList>
            <person name="Petersen C."/>
        </authorList>
    </citation>
    <scope>NUCLEOTIDE SEQUENCE</scope>
    <source>
        <strain evidence="2">IBT 29677</strain>
    </source>
</reference>
<organism evidence="2 3">
    <name type="scientific">Penicillium cosmopolitanum</name>
    <dbReference type="NCBI Taxonomy" id="1131564"/>
    <lineage>
        <taxon>Eukaryota</taxon>
        <taxon>Fungi</taxon>
        <taxon>Dikarya</taxon>
        <taxon>Ascomycota</taxon>
        <taxon>Pezizomycotina</taxon>
        <taxon>Eurotiomycetes</taxon>
        <taxon>Eurotiomycetidae</taxon>
        <taxon>Eurotiales</taxon>
        <taxon>Aspergillaceae</taxon>
        <taxon>Penicillium</taxon>
    </lineage>
</organism>
<dbReference type="GO" id="GO:0046474">
    <property type="term" value="P:glycerophospholipid biosynthetic process"/>
    <property type="evidence" value="ECO:0007669"/>
    <property type="project" value="TreeGrafter"/>
</dbReference>
<proteinExistence type="predicted"/>
<dbReference type="NCBIfam" id="TIGR01456">
    <property type="entry name" value="CECR5"/>
    <property type="match status" value="1"/>
</dbReference>
<dbReference type="Gene3D" id="3.40.50.1000">
    <property type="entry name" value="HAD superfamily/HAD-like"/>
    <property type="match status" value="2"/>
</dbReference>
<dbReference type="FunFam" id="3.40.50.1000:FF:000069">
    <property type="entry name" value="HAD-superfamily subfamily IIA hydrolase"/>
    <property type="match status" value="1"/>
</dbReference>
<dbReference type="RefSeq" id="XP_056484482.1">
    <property type="nucleotide sequence ID" value="XM_056633862.1"/>
</dbReference>
<feature type="compositionally biased region" description="Polar residues" evidence="1">
    <location>
        <begin position="50"/>
        <end position="69"/>
    </location>
</feature>
<accession>A0A9W9VP68</accession>
<dbReference type="InterPro" id="IPR006353">
    <property type="entry name" value="HAD-SF_hydro_IIA_CECR5"/>
</dbReference>
<dbReference type="OrthoDB" id="10251048at2759"/>
<evidence type="ECO:0008006" key="4">
    <source>
        <dbReference type="Google" id="ProtNLM"/>
    </source>
</evidence>
<dbReference type="InterPro" id="IPR023214">
    <property type="entry name" value="HAD_sf"/>
</dbReference>
<evidence type="ECO:0000313" key="3">
    <source>
        <dbReference type="Proteomes" id="UP001147747"/>
    </source>
</evidence>
<dbReference type="NCBIfam" id="TIGR01460">
    <property type="entry name" value="HAD-SF-IIA"/>
    <property type="match status" value="1"/>
</dbReference>
<dbReference type="InterPro" id="IPR036412">
    <property type="entry name" value="HAD-like_sf"/>
</dbReference>
<evidence type="ECO:0000256" key="1">
    <source>
        <dbReference type="SAM" id="MobiDB-lite"/>
    </source>
</evidence>